<feature type="region of interest" description="Disordered" evidence="1">
    <location>
        <begin position="148"/>
        <end position="176"/>
    </location>
</feature>
<keyword evidence="3" id="KW-1185">Reference proteome</keyword>
<evidence type="ECO:0000256" key="1">
    <source>
        <dbReference type="SAM" id="MobiDB-lite"/>
    </source>
</evidence>
<evidence type="ECO:0000313" key="2">
    <source>
        <dbReference type="EMBL" id="KAG2599228.1"/>
    </source>
</evidence>
<accession>A0A8T0SQ51</accession>
<dbReference type="AlphaFoldDB" id="A0A8T0SQ51"/>
<protein>
    <submittedName>
        <fullName evidence="2">Uncharacterized protein</fullName>
    </submittedName>
</protein>
<organism evidence="2 3">
    <name type="scientific">Panicum virgatum</name>
    <name type="common">Blackwell switchgrass</name>
    <dbReference type="NCBI Taxonomy" id="38727"/>
    <lineage>
        <taxon>Eukaryota</taxon>
        <taxon>Viridiplantae</taxon>
        <taxon>Streptophyta</taxon>
        <taxon>Embryophyta</taxon>
        <taxon>Tracheophyta</taxon>
        <taxon>Spermatophyta</taxon>
        <taxon>Magnoliopsida</taxon>
        <taxon>Liliopsida</taxon>
        <taxon>Poales</taxon>
        <taxon>Poaceae</taxon>
        <taxon>PACMAD clade</taxon>
        <taxon>Panicoideae</taxon>
        <taxon>Panicodae</taxon>
        <taxon>Paniceae</taxon>
        <taxon>Panicinae</taxon>
        <taxon>Panicum</taxon>
        <taxon>Panicum sect. Hiantes</taxon>
    </lineage>
</organism>
<comment type="caution">
    <text evidence="2">The sequence shown here is derived from an EMBL/GenBank/DDBJ whole genome shotgun (WGS) entry which is preliminary data.</text>
</comment>
<name>A0A8T0SQ51_PANVG</name>
<evidence type="ECO:0000313" key="3">
    <source>
        <dbReference type="Proteomes" id="UP000823388"/>
    </source>
</evidence>
<gene>
    <name evidence="2" type="ORF">PVAP13_5KG463500</name>
</gene>
<feature type="compositionally biased region" description="Basic and acidic residues" evidence="1">
    <location>
        <begin position="53"/>
        <end position="74"/>
    </location>
</feature>
<sequence>MPGPQKRTEGSTVMMRQPKGTSESEHFAAHAAQPTRACPGPLSSAPAVSGLRPPREGTRRPKPDRRAHPKTDRRAHAHKRPPPCLLPKPTASECLPRLTPAVPVARGRRRFSFPSLPCLHRRQSTSACPKSPTLRQIRTRQLALKYSPLAGGGAPEQHEVDAVPPTSQSYEAPRSRDFQRAASRYRRGAPPCRVQMVAEEASHCSRRRS</sequence>
<proteinExistence type="predicted"/>
<feature type="region of interest" description="Disordered" evidence="1">
    <location>
        <begin position="1"/>
        <end position="93"/>
    </location>
</feature>
<reference evidence="2" key="1">
    <citation type="submission" date="2020-05" db="EMBL/GenBank/DDBJ databases">
        <title>WGS assembly of Panicum virgatum.</title>
        <authorList>
            <person name="Lovell J.T."/>
            <person name="Jenkins J."/>
            <person name="Shu S."/>
            <person name="Juenger T.E."/>
            <person name="Schmutz J."/>
        </authorList>
    </citation>
    <scope>NUCLEOTIDE SEQUENCE</scope>
    <source>
        <strain evidence="2">AP13</strain>
    </source>
</reference>
<dbReference type="Proteomes" id="UP000823388">
    <property type="component" value="Chromosome 5K"/>
</dbReference>
<dbReference type="EMBL" id="CM029045">
    <property type="protein sequence ID" value="KAG2599228.1"/>
    <property type="molecule type" value="Genomic_DNA"/>
</dbReference>